<evidence type="ECO:0000259" key="4">
    <source>
        <dbReference type="Pfam" id="PF01420"/>
    </source>
</evidence>
<feature type="domain" description="Type I restriction modification DNA specificity" evidence="4">
    <location>
        <begin position="57"/>
        <end position="180"/>
    </location>
</feature>
<dbReference type="Proteomes" id="UP000202485">
    <property type="component" value="Unassembled WGS sequence"/>
</dbReference>
<dbReference type="Gene3D" id="1.10.287.1120">
    <property type="entry name" value="Bipartite methylase S protein"/>
    <property type="match status" value="1"/>
</dbReference>
<organism evidence="5 6">
    <name type="scientific">Ruegeria arenilitoris</name>
    <dbReference type="NCBI Taxonomy" id="1173585"/>
    <lineage>
        <taxon>Bacteria</taxon>
        <taxon>Pseudomonadati</taxon>
        <taxon>Pseudomonadota</taxon>
        <taxon>Alphaproteobacteria</taxon>
        <taxon>Rhodobacterales</taxon>
        <taxon>Roseobacteraceae</taxon>
        <taxon>Ruegeria</taxon>
    </lineage>
</organism>
<dbReference type="OrthoDB" id="512700at2"/>
<dbReference type="CDD" id="cd17248">
    <property type="entry name" value="RMtype1_S_AmiI-TRD2-CR2_like"/>
    <property type="match status" value="1"/>
</dbReference>
<dbReference type="InterPro" id="IPR000055">
    <property type="entry name" value="Restrct_endonuc_typeI_TRD"/>
</dbReference>
<evidence type="ECO:0000313" key="6">
    <source>
        <dbReference type="Proteomes" id="UP000202485"/>
    </source>
</evidence>
<evidence type="ECO:0000256" key="3">
    <source>
        <dbReference type="ARBA" id="ARBA00023125"/>
    </source>
</evidence>
<keyword evidence="3" id="KW-0238">DNA-binding</keyword>
<reference evidence="6" key="1">
    <citation type="submission" date="2017-05" db="EMBL/GenBank/DDBJ databases">
        <authorList>
            <person name="Rodrigo-Torres L."/>
            <person name="Arahal R. D."/>
            <person name="Lucena T."/>
        </authorList>
    </citation>
    <scope>NUCLEOTIDE SEQUENCE [LARGE SCALE GENOMIC DNA]</scope>
    <source>
        <strain evidence="6">CECT 8715</strain>
    </source>
</reference>
<sequence>MTTHRLRDVAMVLTSNVDKVIDPDEHPVRLCNYVDVYKNNFIHTDMPFSPGSASAAEIKKFRVQVDDVIITKDSETADDIGVPALVKSTGDDLVCGYHLSILRANRRRMIGPFLYWHLLSKQSREDFGNAANGVTRYGLTLGGIKGIPVNVPDLATQRQIADFLDCETARIDLLIEKKQRLVALLGEREEGTFIEHVTGKNLPFEKKDSGVEWIKKIPTHWFAPKFTHIARQETGHTPSRKVENYWVPEECVIPWVSLADVWQLRDGGTIYISETSEKISEIGMANSAARLLPKDTVILSRTASVGFPAIMTKPMATTQDFAAWICGKQIRPLFLYYVLRAMKPEFRRLMMGSTHQTIYMPDIRSFRTPLPPLEEQDQIIARLSSTIQVFRQSATALTKSIDRLKEYRSALISAAVTGQIDVSTYAKSGTPDRRLDAIQEEMGA</sequence>
<protein>
    <submittedName>
        <fullName evidence="5">EcoKI restriction-modification system protein HsdS</fullName>
    </submittedName>
</protein>
<dbReference type="PANTHER" id="PTHR30408">
    <property type="entry name" value="TYPE-1 RESTRICTION ENZYME ECOKI SPECIFICITY PROTEIN"/>
    <property type="match status" value="1"/>
</dbReference>
<dbReference type="Pfam" id="PF01420">
    <property type="entry name" value="Methylase_S"/>
    <property type="match status" value="2"/>
</dbReference>
<name>A0A238JVI9_9RHOB</name>
<dbReference type="GO" id="GO:0009307">
    <property type="term" value="P:DNA restriction-modification system"/>
    <property type="evidence" value="ECO:0007669"/>
    <property type="project" value="UniProtKB-KW"/>
</dbReference>
<dbReference type="SUPFAM" id="SSF116734">
    <property type="entry name" value="DNA methylase specificity domain"/>
    <property type="match status" value="2"/>
</dbReference>
<keyword evidence="6" id="KW-1185">Reference proteome</keyword>
<accession>A0A238JVI9</accession>
<dbReference type="PANTHER" id="PTHR30408:SF12">
    <property type="entry name" value="TYPE I RESTRICTION ENZYME MJAVIII SPECIFICITY SUBUNIT"/>
    <property type="match status" value="1"/>
</dbReference>
<comment type="similarity">
    <text evidence="1">Belongs to the type-I restriction system S methylase family.</text>
</comment>
<evidence type="ECO:0000256" key="1">
    <source>
        <dbReference type="ARBA" id="ARBA00010923"/>
    </source>
</evidence>
<dbReference type="EMBL" id="FXYG01000001">
    <property type="protein sequence ID" value="SMX34679.1"/>
    <property type="molecule type" value="Genomic_DNA"/>
</dbReference>
<dbReference type="InterPro" id="IPR052021">
    <property type="entry name" value="Type-I_RS_S_subunit"/>
</dbReference>
<evidence type="ECO:0000313" key="5">
    <source>
        <dbReference type="EMBL" id="SMX34679.1"/>
    </source>
</evidence>
<dbReference type="RefSeq" id="WP_141138463.1">
    <property type="nucleotide sequence ID" value="NZ_FXYG01000001.1"/>
</dbReference>
<dbReference type="CDD" id="cd16961">
    <property type="entry name" value="RMtype1_S_TRD-CR_like"/>
    <property type="match status" value="1"/>
</dbReference>
<dbReference type="InterPro" id="IPR044946">
    <property type="entry name" value="Restrct_endonuc_typeI_TRD_sf"/>
</dbReference>
<dbReference type="Gene3D" id="3.90.220.20">
    <property type="entry name" value="DNA methylase specificity domains"/>
    <property type="match status" value="2"/>
</dbReference>
<proteinExistence type="inferred from homology"/>
<dbReference type="AlphaFoldDB" id="A0A238JVI9"/>
<keyword evidence="2" id="KW-0680">Restriction system</keyword>
<gene>
    <name evidence="5" type="ORF">RUA8715_00576</name>
</gene>
<feature type="domain" description="Type I restriction modification DNA specificity" evidence="4">
    <location>
        <begin position="263"/>
        <end position="388"/>
    </location>
</feature>
<dbReference type="GO" id="GO:0003677">
    <property type="term" value="F:DNA binding"/>
    <property type="evidence" value="ECO:0007669"/>
    <property type="project" value="UniProtKB-KW"/>
</dbReference>
<evidence type="ECO:0000256" key="2">
    <source>
        <dbReference type="ARBA" id="ARBA00022747"/>
    </source>
</evidence>